<sequence>MTLSTEDAVNYDAETNLADYLEFHGWSRRSEGSYGTLWRAGAAGFELAVPRGIRPGTGMWDGTLDMIADLQASTRAVVDKSVRRFWMDVTDFRATSSVVRGDRIAAEAGSSLFSGAWKILRSSATTARGSKIAIAGNYSAPGDKTIQRAMFAQTEPGSYVLPLLVPIQRGMHDSGWGESAQNALMNEDFFQTTGEESDGRRVTRTMAQAMTSVYRTIIEPDREPTAQAINETVIAGASREMVKALYDIVSEETVAGLDMKFTWAPKGGPIASGLTSVGIPKESAFLLKRAFEGMVPSKKQMRTVLSGPILALYHPKGQNFGEATIEAAYRGRIRRVTVPLRGANVLDHAHQWFRAHETLLVTGTVRPTSEGLRIDTPEDLRPVGQTMLFVD</sequence>
<dbReference type="EMBL" id="CP106856">
    <property type="protein sequence ID" value="UYB35963.1"/>
    <property type="molecule type" value="Genomic_DNA"/>
</dbReference>
<gene>
    <name evidence="1" type="ORF">N9A08_15335</name>
</gene>
<accession>A0ABY6FRX4</accession>
<protein>
    <submittedName>
        <fullName evidence="1">Uncharacterized protein</fullName>
    </submittedName>
</protein>
<proteinExistence type="predicted"/>
<dbReference type="RefSeq" id="WP_263127812.1">
    <property type="nucleotide sequence ID" value="NZ_CP106856.1"/>
</dbReference>
<organism evidence="1 2">
    <name type="scientific">Arthrobacter koreensis</name>
    <dbReference type="NCBI Taxonomy" id="199136"/>
    <lineage>
        <taxon>Bacteria</taxon>
        <taxon>Bacillati</taxon>
        <taxon>Actinomycetota</taxon>
        <taxon>Actinomycetes</taxon>
        <taxon>Micrococcales</taxon>
        <taxon>Micrococcaceae</taxon>
        <taxon>Arthrobacter</taxon>
    </lineage>
</organism>
<evidence type="ECO:0000313" key="1">
    <source>
        <dbReference type="EMBL" id="UYB35963.1"/>
    </source>
</evidence>
<name>A0ABY6FRX4_9MICC</name>
<dbReference type="Proteomes" id="UP001063368">
    <property type="component" value="Chromosome"/>
</dbReference>
<keyword evidence="2" id="KW-1185">Reference proteome</keyword>
<reference evidence="1" key="1">
    <citation type="submission" date="2022-09" db="EMBL/GenBank/DDBJ databases">
        <authorList>
            <person name="Li D."/>
            <person name="Cheng J."/>
            <person name="Li Y."/>
        </authorList>
    </citation>
    <scope>NUCLEOTIDE SEQUENCE</scope>
    <source>
        <strain evidence="1">DL</strain>
    </source>
</reference>
<evidence type="ECO:0000313" key="2">
    <source>
        <dbReference type="Proteomes" id="UP001063368"/>
    </source>
</evidence>